<keyword evidence="3" id="KW-1185">Reference proteome</keyword>
<reference evidence="1 3" key="2">
    <citation type="journal article" date="2014" name="BMC Genomics">
        <title>An improved genome release (version Mt4.0) for the model legume Medicago truncatula.</title>
        <authorList>
            <person name="Tang H."/>
            <person name="Krishnakumar V."/>
            <person name="Bidwell S."/>
            <person name="Rosen B."/>
            <person name="Chan A."/>
            <person name="Zhou S."/>
            <person name="Gentzbittel L."/>
            <person name="Childs K.L."/>
            <person name="Yandell M."/>
            <person name="Gundlach H."/>
            <person name="Mayer K.F."/>
            <person name="Schwartz D.C."/>
            <person name="Town C.D."/>
        </authorList>
    </citation>
    <scope>GENOME REANNOTATION</scope>
    <source>
        <strain evidence="1">A17</strain>
        <strain evidence="2 3">cv. Jemalong A17</strain>
    </source>
</reference>
<organism evidence="1 3">
    <name type="scientific">Medicago truncatula</name>
    <name type="common">Barrel medic</name>
    <name type="synonym">Medicago tribuloides</name>
    <dbReference type="NCBI Taxonomy" id="3880"/>
    <lineage>
        <taxon>Eukaryota</taxon>
        <taxon>Viridiplantae</taxon>
        <taxon>Streptophyta</taxon>
        <taxon>Embryophyta</taxon>
        <taxon>Tracheophyta</taxon>
        <taxon>Spermatophyta</taxon>
        <taxon>Magnoliopsida</taxon>
        <taxon>eudicotyledons</taxon>
        <taxon>Gunneridae</taxon>
        <taxon>Pentapetalae</taxon>
        <taxon>rosids</taxon>
        <taxon>fabids</taxon>
        <taxon>Fabales</taxon>
        <taxon>Fabaceae</taxon>
        <taxon>Papilionoideae</taxon>
        <taxon>50 kb inversion clade</taxon>
        <taxon>NPAAA clade</taxon>
        <taxon>Hologalegina</taxon>
        <taxon>IRL clade</taxon>
        <taxon>Trifolieae</taxon>
        <taxon>Medicago</taxon>
    </lineage>
</organism>
<name>A0A072VL65_MEDTR</name>
<dbReference type="EMBL" id="CM001218">
    <property type="protein sequence ID" value="KEH38850.1"/>
    <property type="molecule type" value="Genomic_DNA"/>
</dbReference>
<evidence type="ECO:0000313" key="1">
    <source>
        <dbReference type="EMBL" id="KEH38850.1"/>
    </source>
</evidence>
<dbReference type="EnsemblPlants" id="KEH38850">
    <property type="protein sequence ID" value="KEH38850"/>
    <property type="gene ID" value="MTR_2g083615"/>
</dbReference>
<dbReference type="Proteomes" id="UP000002051">
    <property type="component" value="Chromosome 2"/>
</dbReference>
<reference evidence="2" key="3">
    <citation type="submission" date="2015-04" db="UniProtKB">
        <authorList>
            <consortium name="EnsemblPlants"/>
        </authorList>
    </citation>
    <scope>IDENTIFICATION</scope>
    <source>
        <strain evidence="2">cv. Jemalong A17</strain>
    </source>
</reference>
<reference evidence="1 3" key="1">
    <citation type="journal article" date="2011" name="Nature">
        <title>The Medicago genome provides insight into the evolution of rhizobial symbioses.</title>
        <authorList>
            <person name="Young N.D."/>
            <person name="Debelle F."/>
            <person name="Oldroyd G.E."/>
            <person name="Geurts R."/>
            <person name="Cannon S.B."/>
            <person name="Udvardi M.K."/>
            <person name="Benedito V.A."/>
            <person name="Mayer K.F."/>
            <person name="Gouzy J."/>
            <person name="Schoof H."/>
            <person name="Van de Peer Y."/>
            <person name="Proost S."/>
            <person name="Cook D.R."/>
            <person name="Meyers B.C."/>
            <person name="Spannagl M."/>
            <person name="Cheung F."/>
            <person name="De Mita S."/>
            <person name="Krishnakumar V."/>
            <person name="Gundlach H."/>
            <person name="Zhou S."/>
            <person name="Mudge J."/>
            <person name="Bharti A.K."/>
            <person name="Murray J.D."/>
            <person name="Naoumkina M.A."/>
            <person name="Rosen B."/>
            <person name="Silverstein K.A."/>
            <person name="Tang H."/>
            <person name="Rombauts S."/>
            <person name="Zhao P.X."/>
            <person name="Zhou P."/>
            <person name="Barbe V."/>
            <person name="Bardou P."/>
            <person name="Bechner M."/>
            <person name="Bellec A."/>
            <person name="Berger A."/>
            <person name="Berges H."/>
            <person name="Bidwell S."/>
            <person name="Bisseling T."/>
            <person name="Choisne N."/>
            <person name="Couloux A."/>
            <person name="Denny R."/>
            <person name="Deshpande S."/>
            <person name="Dai X."/>
            <person name="Doyle J.J."/>
            <person name="Dudez A.M."/>
            <person name="Farmer A.D."/>
            <person name="Fouteau S."/>
            <person name="Franken C."/>
            <person name="Gibelin C."/>
            <person name="Gish J."/>
            <person name="Goldstein S."/>
            <person name="Gonzalez A.J."/>
            <person name="Green P.J."/>
            <person name="Hallab A."/>
            <person name="Hartog M."/>
            <person name="Hua A."/>
            <person name="Humphray S.J."/>
            <person name="Jeong D.H."/>
            <person name="Jing Y."/>
            <person name="Jocker A."/>
            <person name="Kenton S.M."/>
            <person name="Kim D.J."/>
            <person name="Klee K."/>
            <person name="Lai H."/>
            <person name="Lang C."/>
            <person name="Lin S."/>
            <person name="Macmil S.L."/>
            <person name="Magdelenat G."/>
            <person name="Matthews L."/>
            <person name="McCorrison J."/>
            <person name="Monaghan E.L."/>
            <person name="Mun J.H."/>
            <person name="Najar F.Z."/>
            <person name="Nicholson C."/>
            <person name="Noirot C."/>
            <person name="O'Bleness M."/>
            <person name="Paule C.R."/>
            <person name="Poulain J."/>
            <person name="Prion F."/>
            <person name="Qin B."/>
            <person name="Qu C."/>
            <person name="Retzel E.F."/>
            <person name="Riddle C."/>
            <person name="Sallet E."/>
            <person name="Samain S."/>
            <person name="Samson N."/>
            <person name="Sanders I."/>
            <person name="Saurat O."/>
            <person name="Scarpelli C."/>
            <person name="Schiex T."/>
            <person name="Segurens B."/>
            <person name="Severin A.J."/>
            <person name="Sherrier D.J."/>
            <person name="Shi R."/>
            <person name="Sims S."/>
            <person name="Singer S.R."/>
            <person name="Sinharoy S."/>
            <person name="Sterck L."/>
            <person name="Viollet A."/>
            <person name="Wang B.B."/>
            <person name="Wang K."/>
            <person name="Wang M."/>
            <person name="Wang X."/>
            <person name="Warfsmann J."/>
            <person name="Weissenbach J."/>
            <person name="White D.D."/>
            <person name="White J.D."/>
            <person name="Wiley G.B."/>
            <person name="Wincker P."/>
            <person name="Xing Y."/>
            <person name="Yang L."/>
            <person name="Yao Z."/>
            <person name="Ying F."/>
            <person name="Zhai J."/>
            <person name="Zhou L."/>
            <person name="Zuber A."/>
            <person name="Denarie J."/>
            <person name="Dixon R.A."/>
            <person name="May G.D."/>
            <person name="Schwartz D.C."/>
            <person name="Rogers J."/>
            <person name="Quetier F."/>
            <person name="Town C.D."/>
            <person name="Roe B.A."/>
        </authorList>
    </citation>
    <scope>NUCLEOTIDE SEQUENCE [LARGE SCALE GENOMIC DNA]</scope>
    <source>
        <strain evidence="1">A17</strain>
        <strain evidence="2 3">cv. Jemalong A17</strain>
    </source>
</reference>
<protein>
    <submittedName>
        <fullName evidence="1 2">Uncharacterized protein</fullName>
    </submittedName>
</protein>
<dbReference type="HOGENOM" id="CLU_2907437_0_0_1"/>
<accession>A0A072VL65</accession>
<evidence type="ECO:0000313" key="2">
    <source>
        <dbReference type="EnsemblPlants" id="KEH38850"/>
    </source>
</evidence>
<gene>
    <name evidence="1" type="ordered locus">MTR_2g083615</name>
</gene>
<sequence length="62" mass="7261">MRLRTQTYEVEEIPELQLITIFTLHKHTITVHDRTITSVLALFDKLMQTFGNQTGYNVDPNQ</sequence>
<dbReference type="AlphaFoldDB" id="A0A072VL65"/>
<evidence type="ECO:0000313" key="3">
    <source>
        <dbReference type="Proteomes" id="UP000002051"/>
    </source>
</evidence>
<proteinExistence type="predicted"/>